<name>A0AAI8UU43_BEMTA</name>
<comment type="caution">
    <text evidence="2">The sequence shown here is derived from an EMBL/GenBank/DDBJ whole genome shotgun (WGS) entry which is preliminary data.</text>
</comment>
<keyword evidence="1" id="KW-0472">Membrane</keyword>
<organism evidence="2 3">
    <name type="scientific">Bemisia tabaci</name>
    <name type="common">Sweetpotato whitefly</name>
    <name type="synonym">Aleurodes tabaci</name>
    <dbReference type="NCBI Taxonomy" id="7038"/>
    <lineage>
        <taxon>Eukaryota</taxon>
        <taxon>Metazoa</taxon>
        <taxon>Ecdysozoa</taxon>
        <taxon>Arthropoda</taxon>
        <taxon>Hexapoda</taxon>
        <taxon>Insecta</taxon>
        <taxon>Pterygota</taxon>
        <taxon>Neoptera</taxon>
        <taxon>Paraneoptera</taxon>
        <taxon>Hemiptera</taxon>
        <taxon>Sternorrhyncha</taxon>
        <taxon>Aleyrodoidea</taxon>
        <taxon>Aleyrodidae</taxon>
        <taxon>Aleyrodinae</taxon>
        <taxon>Bemisia</taxon>
    </lineage>
</organism>
<keyword evidence="3" id="KW-1185">Reference proteome</keyword>
<gene>
    <name evidence="2" type="ORF">BEMITA_LOCUS181</name>
</gene>
<feature type="transmembrane region" description="Helical" evidence="1">
    <location>
        <begin position="47"/>
        <end position="67"/>
    </location>
</feature>
<evidence type="ECO:0000256" key="1">
    <source>
        <dbReference type="SAM" id="Phobius"/>
    </source>
</evidence>
<evidence type="ECO:0000313" key="2">
    <source>
        <dbReference type="EMBL" id="CAH0748588.1"/>
    </source>
</evidence>
<reference evidence="2" key="1">
    <citation type="submission" date="2021-12" db="EMBL/GenBank/DDBJ databases">
        <authorList>
            <person name="King R."/>
        </authorList>
    </citation>
    <scope>NUCLEOTIDE SEQUENCE</scope>
</reference>
<dbReference type="EMBL" id="CAKKNF020000045">
    <property type="protein sequence ID" value="CAH0748588.1"/>
    <property type="molecule type" value="Genomic_DNA"/>
</dbReference>
<dbReference type="Proteomes" id="UP001152759">
    <property type="component" value="Unassembled WGS sequence"/>
</dbReference>
<protein>
    <submittedName>
        <fullName evidence="2">Uncharacterized protein</fullName>
    </submittedName>
</protein>
<sequence length="77" mass="8651">MSSFFRTLLLSRTSKFLITQSASDWLLQSNRGCGGISFKFSKRNFSAGRCLVLISKIIPIVWISLVLPEKIKVFPGN</sequence>
<evidence type="ECO:0000313" key="3">
    <source>
        <dbReference type="Proteomes" id="UP001152759"/>
    </source>
</evidence>
<keyword evidence="1" id="KW-0812">Transmembrane</keyword>
<keyword evidence="1" id="KW-1133">Transmembrane helix</keyword>
<dbReference type="AlphaFoldDB" id="A0AAI8UU43"/>
<accession>A0AAI8UU43</accession>
<proteinExistence type="predicted"/>